<dbReference type="Pfam" id="PF01425">
    <property type="entry name" value="Amidase"/>
    <property type="match status" value="2"/>
</dbReference>
<feature type="region of interest" description="Disordered" evidence="2">
    <location>
        <begin position="179"/>
        <end position="200"/>
    </location>
</feature>
<dbReference type="Proteomes" id="UP000606194">
    <property type="component" value="Unassembled WGS sequence"/>
</dbReference>
<comment type="similarity">
    <text evidence="1">Belongs to the amidase family.</text>
</comment>
<feature type="domain" description="Amidase" evidence="3">
    <location>
        <begin position="302"/>
        <end position="389"/>
    </location>
</feature>
<evidence type="ECO:0000313" key="4">
    <source>
        <dbReference type="EMBL" id="GGS12051.1"/>
    </source>
</evidence>
<dbReference type="EMBL" id="BMTL01000028">
    <property type="protein sequence ID" value="GGS12051.1"/>
    <property type="molecule type" value="Genomic_DNA"/>
</dbReference>
<feature type="compositionally biased region" description="Pro residues" evidence="2">
    <location>
        <begin position="181"/>
        <end position="196"/>
    </location>
</feature>
<keyword evidence="5" id="KW-1185">Reference proteome</keyword>
<name>A0A918L629_9ACTN</name>
<reference evidence="4" key="1">
    <citation type="journal article" date="2014" name="Int. J. Syst. Evol. Microbiol.">
        <title>Complete genome sequence of Corynebacterium casei LMG S-19264T (=DSM 44701T), isolated from a smear-ripened cheese.</title>
        <authorList>
            <consortium name="US DOE Joint Genome Institute (JGI-PGF)"/>
            <person name="Walter F."/>
            <person name="Albersmeier A."/>
            <person name="Kalinowski J."/>
            <person name="Ruckert C."/>
        </authorList>
    </citation>
    <scope>NUCLEOTIDE SEQUENCE</scope>
    <source>
        <strain evidence="4">JCM 4386</strain>
    </source>
</reference>
<organism evidence="4 5">
    <name type="scientific">Streptomyces humidus</name>
    <dbReference type="NCBI Taxonomy" id="52259"/>
    <lineage>
        <taxon>Bacteria</taxon>
        <taxon>Bacillati</taxon>
        <taxon>Actinomycetota</taxon>
        <taxon>Actinomycetes</taxon>
        <taxon>Kitasatosporales</taxon>
        <taxon>Streptomycetaceae</taxon>
        <taxon>Streptomyces</taxon>
    </lineage>
</organism>
<evidence type="ECO:0000313" key="5">
    <source>
        <dbReference type="Proteomes" id="UP000606194"/>
    </source>
</evidence>
<feature type="domain" description="Amidase" evidence="3">
    <location>
        <begin position="93"/>
        <end position="227"/>
    </location>
</feature>
<accession>A0A918L629</accession>
<dbReference type="AlphaFoldDB" id="A0A918L629"/>
<dbReference type="GO" id="GO:0003824">
    <property type="term" value="F:catalytic activity"/>
    <property type="evidence" value="ECO:0007669"/>
    <property type="project" value="InterPro"/>
</dbReference>
<evidence type="ECO:0000256" key="2">
    <source>
        <dbReference type="SAM" id="MobiDB-lite"/>
    </source>
</evidence>
<comment type="caution">
    <text evidence="4">The sequence shown here is derived from an EMBL/GenBank/DDBJ whole genome shotgun (WGS) entry which is preliminary data.</text>
</comment>
<dbReference type="SUPFAM" id="SSF75304">
    <property type="entry name" value="Amidase signature (AS) enzymes"/>
    <property type="match status" value="1"/>
</dbReference>
<dbReference type="PANTHER" id="PTHR11895">
    <property type="entry name" value="TRANSAMIDASE"/>
    <property type="match status" value="1"/>
</dbReference>
<dbReference type="PANTHER" id="PTHR11895:SF7">
    <property type="entry name" value="GLUTAMYL-TRNA(GLN) AMIDOTRANSFERASE SUBUNIT A, MITOCHONDRIAL"/>
    <property type="match status" value="1"/>
</dbReference>
<dbReference type="InterPro" id="IPR036928">
    <property type="entry name" value="AS_sf"/>
</dbReference>
<sequence length="410" mass="41985">MIRTGSLEWPPAVHIAADVRAGRLRAVDVVDEALVRIARVDPLLCAFAEVWEERARGWAREVDLRVAAGERLPLAGVPIGVKGRHGLREAGPLAAAGCVPVGATSVPGPGTSWQTWGLGAHGRTVNPWRADRTPGGSSAGSAAAVAAGLVPLATGSDGAGSVRIPAAWCGVLGLKTTNGRPAPPSPASAASPPAPVTPADRTGLASAGVLARHAVDAEAYWQVMAPKGERPERETAGPPTAVFSPDLGFADADPEPLALARVAARRLADAGVVRLLPLSDPPLRLEDPAPAWLALRTPGADLRAAERVREVNDRALAGFFAGADLLLTPTTPNAAHGHEGPGDRFSTALTWAFNLSGHPALSVPAGLGADGCPVGLQIVAPWGEEMSLLTTARAAETTCPVGGQPKPRDP</sequence>
<dbReference type="InterPro" id="IPR023631">
    <property type="entry name" value="Amidase_dom"/>
</dbReference>
<dbReference type="Gene3D" id="3.90.1300.10">
    <property type="entry name" value="Amidase signature (AS) domain"/>
    <property type="match status" value="1"/>
</dbReference>
<reference evidence="4" key="2">
    <citation type="submission" date="2020-09" db="EMBL/GenBank/DDBJ databases">
        <authorList>
            <person name="Sun Q."/>
            <person name="Ohkuma M."/>
        </authorList>
    </citation>
    <scope>NUCLEOTIDE SEQUENCE</scope>
    <source>
        <strain evidence="4">JCM 4386</strain>
    </source>
</reference>
<gene>
    <name evidence="4" type="ORF">GCM10010269_58920</name>
</gene>
<proteinExistence type="inferred from homology"/>
<evidence type="ECO:0000259" key="3">
    <source>
        <dbReference type="Pfam" id="PF01425"/>
    </source>
</evidence>
<evidence type="ECO:0000256" key="1">
    <source>
        <dbReference type="ARBA" id="ARBA00009199"/>
    </source>
</evidence>
<dbReference type="InterPro" id="IPR000120">
    <property type="entry name" value="Amidase"/>
</dbReference>
<protein>
    <submittedName>
        <fullName evidence="4">Amidase</fullName>
    </submittedName>
</protein>